<evidence type="ECO:0000313" key="1">
    <source>
        <dbReference type="EMBL" id="RBP15820.1"/>
    </source>
</evidence>
<dbReference type="Gene3D" id="1.10.8.60">
    <property type="match status" value="1"/>
</dbReference>
<proteinExistence type="predicted"/>
<dbReference type="Proteomes" id="UP000253529">
    <property type="component" value="Unassembled WGS sequence"/>
</dbReference>
<dbReference type="InterPro" id="IPR027417">
    <property type="entry name" value="P-loop_NTPase"/>
</dbReference>
<keyword evidence="2" id="KW-1185">Reference proteome</keyword>
<comment type="caution">
    <text evidence="1">The sequence shown here is derived from an EMBL/GenBank/DDBJ whole genome shotgun (WGS) entry which is preliminary data.</text>
</comment>
<dbReference type="AlphaFoldDB" id="A0A366FP33"/>
<dbReference type="Gene3D" id="3.40.50.300">
    <property type="entry name" value="P-loop containing nucleotide triphosphate hydrolases"/>
    <property type="match status" value="1"/>
</dbReference>
<dbReference type="SUPFAM" id="SSF52540">
    <property type="entry name" value="P-loop containing nucleoside triphosphate hydrolases"/>
    <property type="match status" value="1"/>
</dbReference>
<dbReference type="PANTHER" id="PTHR30050:SF5">
    <property type="entry name" value="DNAA REGULATORY INACTIVATOR HDA"/>
    <property type="match status" value="1"/>
</dbReference>
<dbReference type="GO" id="GO:0003688">
    <property type="term" value="F:DNA replication origin binding"/>
    <property type="evidence" value="ECO:0007669"/>
    <property type="project" value="TreeGrafter"/>
</dbReference>
<dbReference type="RefSeq" id="WP_113888644.1">
    <property type="nucleotide sequence ID" value="NZ_QNRK01000007.1"/>
</dbReference>
<reference evidence="1 2" key="1">
    <citation type="submission" date="2018-06" db="EMBL/GenBank/DDBJ databases">
        <title>Genomic Encyclopedia of Type Strains, Phase IV (KMG-IV): sequencing the most valuable type-strain genomes for metagenomic binning, comparative biology and taxonomic classification.</title>
        <authorList>
            <person name="Goeker M."/>
        </authorList>
    </citation>
    <scope>NUCLEOTIDE SEQUENCE [LARGE SCALE GENOMIC DNA]</scope>
    <source>
        <strain evidence="1 2">DSM 24875</strain>
    </source>
</reference>
<name>A0A366FP33_9HYPH</name>
<dbReference type="GO" id="GO:0005886">
    <property type="term" value="C:plasma membrane"/>
    <property type="evidence" value="ECO:0007669"/>
    <property type="project" value="TreeGrafter"/>
</dbReference>
<evidence type="ECO:0000313" key="2">
    <source>
        <dbReference type="Proteomes" id="UP000253529"/>
    </source>
</evidence>
<dbReference type="OrthoDB" id="7390113at2"/>
<sequence>MTGLPRQLTLDWPHRPSFAAEDFLAAPANREALAAVARWPDWASRMLLLLGPEGSGKSHLGHLWAERAGATVVHGETLADADVAACADAAAILIEDADRIGAREDRLFHILNAVLQNQSFALLTARTEPSAWALRTPDLLSRLRLAPLVGLGAPDFDLTEAVLFKLFSDRQLTVEPRVVAFIALRIERSLAAARRIVAALDHEALARGRRVTRAMAAEVLREAGSSEEGP</sequence>
<organism evidence="1 2">
    <name type="scientific">Roseiarcus fermentans</name>
    <dbReference type="NCBI Taxonomy" id="1473586"/>
    <lineage>
        <taxon>Bacteria</taxon>
        <taxon>Pseudomonadati</taxon>
        <taxon>Pseudomonadota</taxon>
        <taxon>Alphaproteobacteria</taxon>
        <taxon>Hyphomicrobiales</taxon>
        <taxon>Roseiarcaceae</taxon>
        <taxon>Roseiarcus</taxon>
    </lineage>
</organism>
<protein>
    <submittedName>
        <fullName evidence="1">DnaA protein</fullName>
    </submittedName>
</protein>
<dbReference type="PANTHER" id="PTHR30050">
    <property type="entry name" value="CHROMOSOMAL REPLICATION INITIATOR PROTEIN DNAA"/>
    <property type="match status" value="1"/>
</dbReference>
<dbReference type="EMBL" id="QNRK01000007">
    <property type="protein sequence ID" value="RBP15820.1"/>
    <property type="molecule type" value="Genomic_DNA"/>
</dbReference>
<accession>A0A366FP33</accession>
<gene>
    <name evidence="1" type="ORF">DFR50_10790</name>
</gene>
<dbReference type="GO" id="GO:0006270">
    <property type="term" value="P:DNA replication initiation"/>
    <property type="evidence" value="ECO:0007669"/>
    <property type="project" value="TreeGrafter"/>
</dbReference>